<feature type="region of interest" description="Disordered" evidence="1">
    <location>
        <begin position="1"/>
        <end position="20"/>
    </location>
</feature>
<dbReference type="EMBL" id="CAJNOM010003191">
    <property type="protein sequence ID" value="CAF1642725.1"/>
    <property type="molecule type" value="Genomic_DNA"/>
</dbReference>
<gene>
    <name evidence="2" type="ORF">BJG266_LOCUS42858</name>
    <name evidence="3" type="ORF">QVE165_LOCUS59756</name>
</gene>
<evidence type="ECO:0000313" key="3">
    <source>
        <dbReference type="EMBL" id="CAF1642725.1"/>
    </source>
</evidence>
<organism evidence="3 4">
    <name type="scientific">Adineta steineri</name>
    <dbReference type="NCBI Taxonomy" id="433720"/>
    <lineage>
        <taxon>Eukaryota</taxon>
        <taxon>Metazoa</taxon>
        <taxon>Spiralia</taxon>
        <taxon>Gnathifera</taxon>
        <taxon>Rotifera</taxon>
        <taxon>Eurotatoria</taxon>
        <taxon>Bdelloidea</taxon>
        <taxon>Adinetida</taxon>
        <taxon>Adinetidae</taxon>
        <taxon>Adineta</taxon>
    </lineage>
</organism>
<evidence type="ECO:0000256" key="1">
    <source>
        <dbReference type="SAM" id="MobiDB-lite"/>
    </source>
</evidence>
<accession>A0A816E400</accession>
<proteinExistence type="predicted"/>
<evidence type="ECO:0000313" key="4">
    <source>
        <dbReference type="Proteomes" id="UP000663832"/>
    </source>
</evidence>
<name>A0A816E400_9BILA</name>
<protein>
    <submittedName>
        <fullName evidence="3">Uncharacterized protein</fullName>
    </submittedName>
</protein>
<comment type="caution">
    <text evidence="3">The sequence shown here is derived from an EMBL/GenBank/DDBJ whole genome shotgun (WGS) entry which is preliminary data.</text>
</comment>
<dbReference type="Proteomes" id="UP000663832">
    <property type="component" value="Unassembled WGS sequence"/>
</dbReference>
<dbReference type="EMBL" id="CAJNOI010002859">
    <property type="protein sequence ID" value="CAF1495428.1"/>
    <property type="molecule type" value="Genomic_DNA"/>
</dbReference>
<dbReference type="Proteomes" id="UP000663877">
    <property type="component" value="Unassembled WGS sequence"/>
</dbReference>
<keyword evidence="4" id="KW-1185">Reference proteome</keyword>
<dbReference type="AlphaFoldDB" id="A0A816E400"/>
<reference evidence="3" key="1">
    <citation type="submission" date="2021-02" db="EMBL/GenBank/DDBJ databases">
        <authorList>
            <person name="Nowell W R."/>
        </authorList>
    </citation>
    <scope>NUCLEOTIDE SEQUENCE</scope>
</reference>
<sequence length="314" mass="37123">MAEGIRGVHQQSRKHILPPVSNNNLDEPPYYIQPLDITQNVLTNENQPDKLVLINFGIGTDPTGLRRQIWEDLCENNQNSFTICYSKRPKVNISSLPTIYKRNRQYPLWLSPRGGGLDCHRTWEALYLDIIPIVWHSTLDSLYTNLPIIIIKDWSEVNEEFLRNKLHEIAMKKAQQPSVCFIYYLDVTLYSLDRHMLVYYVEFQFIRLNKPNSRSARPLYNSKLCRLQFQMNININDLYIEETLTFLSQPFGVCSHAQYFPEYVAKVLIYEIQQTPQHFNHIIHPDIITDFTCRYHTRITGVETKLHIKRYIFQ</sequence>
<evidence type="ECO:0000313" key="2">
    <source>
        <dbReference type="EMBL" id="CAF1495428.1"/>
    </source>
</evidence>